<proteinExistence type="inferred from homology"/>
<accession>Q2K3Y0</accession>
<dbReference type="PANTHER" id="PTHR46847">
    <property type="entry name" value="D-ALLOSE-BINDING PERIPLASMIC PROTEIN-RELATED"/>
    <property type="match status" value="1"/>
</dbReference>
<dbReference type="SUPFAM" id="SSF53822">
    <property type="entry name" value="Periplasmic binding protein-like I"/>
    <property type="match status" value="1"/>
</dbReference>
<evidence type="ECO:0000313" key="7">
    <source>
        <dbReference type="Proteomes" id="UP000001936"/>
    </source>
</evidence>
<evidence type="ECO:0000313" key="6">
    <source>
        <dbReference type="EMBL" id="ABC92456.1"/>
    </source>
</evidence>
<evidence type="ECO:0000256" key="2">
    <source>
        <dbReference type="ARBA" id="ARBA00007639"/>
    </source>
</evidence>
<feature type="domain" description="Periplasmic binding protein" evidence="5">
    <location>
        <begin position="95"/>
        <end position="334"/>
    </location>
</feature>
<sequence>MKSLYPALPGDIDQKPIKKPSGRFRGPSLSRQGHCLPGRLEHRDRRPRAERPGVRQQTETRVKAAIAELEKQQAGAMGSGRMLAIDIVMETPQRFSDAVRAAFEAEMAAFLPGVFRCRFHFAEVMKPAELVQLLDRIRLRGTHGIVLKAPDVAEVAAAVARADAAGIPVVTLVTDLPNSARIAYAGADNRAAGETAAYLIGEFLGGDGGNVLVTLSSGRFRGEEEREIGFRRIIRAHYPDISITEISEGHGSDRATGTLASAALATDPAINAVYSIGGGNRAVLAAFDVASRPVRVFVAHDLDADNRALLAARRIDFVLHHDLRTDARSAFRAIISRATAPGRVVPASLSSVEIVTPYNMPAGD</sequence>
<dbReference type="InterPro" id="IPR025997">
    <property type="entry name" value="SBP_2_dom"/>
</dbReference>
<feature type="region of interest" description="Disordered" evidence="4">
    <location>
        <begin position="1"/>
        <end position="60"/>
    </location>
</feature>
<dbReference type="AlphaFoldDB" id="Q2K3Y0"/>
<dbReference type="HOGENOM" id="CLU_037628_0_0_5"/>
<protein>
    <submittedName>
        <fullName evidence="6">Transcriptional regulator protein</fullName>
    </submittedName>
</protein>
<evidence type="ECO:0000256" key="3">
    <source>
        <dbReference type="ARBA" id="ARBA00022729"/>
    </source>
</evidence>
<feature type="compositionally biased region" description="Basic and acidic residues" evidence="4">
    <location>
        <begin position="39"/>
        <end position="60"/>
    </location>
</feature>
<comment type="similarity">
    <text evidence="2">Belongs to the bacterial solute-binding protein 2 family.</text>
</comment>
<reference evidence="6 7" key="1">
    <citation type="journal article" date="2006" name="Proc. Natl. Acad. Sci. U.S.A.">
        <title>The partitioned Rhizobium etli genome: genetic and metabolic redundancy in seven interacting replicons.</title>
        <authorList>
            <person name="Gonzalez V."/>
            <person name="Santamaria R.I."/>
            <person name="Bustos P."/>
            <person name="Hernandez-Gonzalez I."/>
            <person name="Medrano-Soto A."/>
            <person name="Moreno-Hagelsieb G."/>
            <person name="Janga S.C."/>
            <person name="Ramirez M.A."/>
            <person name="Jimenez-Jacinto V."/>
            <person name="Collado-Vides J."/>
            <person name="Davila G."/>
        </authorList>
    </citation>
    <scope>NUCLEOTIDE SEQUENCE [LARGE SCALE GENOMIC DNA]</scope>
    <source>
        <strain evidence="7">ATCC 51251 / DSM 11541 / JCM 21823 / NBRC 15573 / CFN 42</strain>
    </source>
</reference>
<dbReference type="eggNOG" id="COG1879">
    <property type="taxonomic scope" value="Bacteria"/>
</dbReference>
<evidence type="ECO:0000259" key="5">
    <source>
        <dbReference type="Pfam" id="PF13407"/>
    </source>
</evidence>
<evidence type="ECO:0000256" key="4">
    <source>
        <dbReference type="SAM" id="MobiDB-lite"/>
    </source>
</evidence>
<dbReference type="KEGG" id="ret:RHE_CH03701"/>
<dbReference type="Gene3D" id="3.40.50.2300">
    <property type="match status" value="2"/>
</dbReference>
<dbReference type="Pfam" id="PF13407">
    <property type="entry name" value="Peripla_BP_4"/>
    <property type="match status" value="1"/>
</dbReference>
<keyword evidence="7" id="KW-1185">Reference proteome</keyword>
<name>Q2K3Y0_RHIEC</name>
<comment type="subcellular location">
    <subcellularLocation>
        <location evidence="1">Cell envelope</location>
    </subcellularLocation>
</comment>
<dbReference type="EMBL" id="CP000133">
    <property type="protein sequence ID" value="ABC92456.1"/>
    <property type="molecule type" value="Genomic_DNA"/>
</dbReference>
<dbReference type="InterPro" id="IPR028082">
    <property type="entry name" value="Peripla_BP_I"/>
</dbReference>
<dbReference type="GO" id="GO:0030313">
    <property type="term" value="C:cell envelope"/>
    <property type="evidence" value="ECO:0007669"/>
    <property type="project" value="UniProtKB-SubCell"/>
</dbReference>
<dbReference type="Proteomes" id="UP000001936">
    <property type="component" value="Chromosome"/>
</dbReference>
<keyword evidence="3" id="KW-0732">Signal</keyword>
<evidence type="ECO:0000256" key="1">
    <source>
        <dbReference type="ARBA" id="ARBA00004196"/>
    </source>
</evidence>
<dbReference type="PANTHER" id="PTHR46847:SF1">
    <property type="entry name" value="D-ALLOSE-BINDING PERIPLASMIC PROTEIN-RELATED"/>
    <property type="match status" value="1"/>
</dbReference>
<dbReference type="CDD" id="cd06307">
    <property type="entry name" value="PBP1_sugar_binding"/>
    <property type="match status" value="1"/>
</dbReference>
<dbReference type="GO" id="GO:0030246">
    <property type="term" value="F:carbohydrate binding"/>
    <property type="evidence" value="ECO:0007669"/>
    <property type="project" value="UniProtKB-ARBA"/>
</dbReference>
<organism evidence="6 7">
    <name type="scientific">Rhizobium etli (strain ATCC 51251 / DSM 11541 / JCM 21823 / NBRC 15573 / CFN 42)</name>
    <dbReference type="NCBI Taxonomy" id="347834"/>
    <lineage>
        <taxon>Bacteria</taxon>
        <taxon>Pseudomonadati</taxon>
        <taxon>Pseudomonadota</taxon>
        <taxon>Alphaproteobacteria</taxon>
        <taxon>Hyphomicrobiales</taxon>
        <taxon>Rhizobiaceae</taxon>
        <taxon>Rhizobium/Agrobacterium group</taxon>
        <taxon>Rhizobium</taxon>
    </lineage>
</organism>
<gene>
    <name evidence="6" type="ordered locus">RHE_CH03701</name>
</gene>